<dbReference type="AlphaFoldDB" id="A0A151KTN9"/>
<reference evidence="2" key="1">
    <citation type="submission" date="2015-12" db="EMBL/GenBank/DDBJ databases">
        <authorList>
            <person name="Shamseldin A."/>
            <person name="Moawad H."/>
            <person name="Abd El-Rahim W.M."/>
            <person name="Sadowsky M.J."/>
        </authorList>
    </citation>
    <scope>NUCLEOTIDE SEQUENCE [LARGE SCALE GENOMIC DNA]</scope>
    <source>
        <strain evidence="2">2538-88</strain>
    </source>
</reference>
<dbReference type="Proteomes" id="UP000075346">
    <property type="component" value="Unassembled WGS sequence"/>
</dbReference>
<evidence type="ECO:0000313" key="1">
    <source>
        <dbReference type="EMBL" id="KYN82638.1"/>
    </source>
</evidence>
<proteinExistence type="predicted"/>
<accession>A0A151KTN9</accession>
<comment type="caution">
    <text evidence="1">The sequence shown here is derived from an EMBL/GenBank/DDBJ whole genome shotgun (WGS) entry which is preliminary data.</text>
</comment>
<name>A0A151KTN9_9VIBR</name>
<protein>
    <submittedName>
        <fullName evidence="1">Uncharacterized protein</fullName>
    </submittedName>
</protein>
<sequence>MRNLGVKNSIESFLRKFELREFDQQDVKLFFVDVRDYSEKSSFAREIGDFIAHPDLKTTGQYFSKLKSIRNQLKSMHERFLQKGTMPKLNAFYTEAEIFECLNNTICLLGFEFDLTHERYYVQRKDFIFCLVGILSTASIKVGECEAPFLVGVSSPHNKLKLYVSVKADGCVPEINLTFPILSTSCCVNPNFAKEFFPWGQTRYFVAERIEKGELIGRKFA</sequence>
<dbReference type="EMBL" id="LOBR01000096">
    <property type="protein sequence ID" value="KYN82638.1"/>
    <property type="molecule type" value="Genomic_DNA"/>
</dbReference>
<organism evidence="1 2">
    <name type="scientific">Vibrio cidicii</name>
    <dbReference type="NCBI Taxonomy" id="1763883"/>
    <lineage>
        <taxon>Bacteria</taxon>
        <taxon>Pseudomonadati</taxon>
        <taxon>Pseudomonadota</taxon>
        <taxon>Gammaproteobacteria</taxon>
        <taxon>Vibrionales</taxon>
        <taxon>Vibrionaceae</taxon>
        <taxon>Vibrio</taxon>
    </lineage>
</organism>
<evidence type="ECO:0000313" key="2">
    <source>
        <dbReference type="Proteomes" id="UP000075346"/>
    </source>
</evidence>
<dbReference type="RefSeq" id="WP_061897957.1">
    <property type="nucleotide sequence ID" value="NZ_LOBR01000096.1"/>
</dbReference>
<gene>
    <name evidence="1" type="ORF">ATY37_20625</name>
</gene>